<evidence type="ECO:0000313" key="2">
    <source>
        <dbReference type="Proteomes" id="UP000821853"/>
    </source>
</evidence>
<accession>A0A9J6FT52</accession>
<name>A0A9J6FT52_HAELO</name>
<reference evidence="1 2" key="1">
    <citation type="journal article" date="2020" name="Cell">
        <title>Large-Scale Comparative Analyses of Tick Genomes Elucidate Their Genetic Diversity and Vector Capacities.</title>
        <authorList>
            <consortium name="Tick Genome and Microbiome Consortium (TIGMIC)"/>
            <person name="Jia N."/>
            <person name="Wang J."/>
            <person name="Shi W."/>
            <person name="Du L."/>
            <person name="Sun Y."/>
            <person name="Zhan W."/>
            <person name="Jiang J.F."/>
            <person name="Wang Q."/>
            <person name="Zhang B."/>
            <person name="Ji P."/>
            <person name="Bell-Sakyi L."/>
            <person name="Cui X.M."/>
            <person name="Yuan T.T."/>
            <person name="Jiang B.G."/>
            <person name="Yang W.F."/>
            <person name="Lam T.T."/>
            <person name="Chang Q.C."/>
            <person name="Ding S.J."/>
            <person name="Wang X.J."/>
            <person name="Zhu J.G."/>
            <person name="Ruan X.D."/>
            <person name="Zhao L."/>
            <person name="Wei J.T."/>
            <person name="Ye R.Z."/>
            <person name="Que T.C."/>
            <person name="Du C.H."/>
            <person name="Zhou Y.H."/>
            <person name="Cheng J.X."/>
            <person name="Dai P.F."/>
            <person name="Guo W.B."/>
            <person name="Han X.H."/>
            <person name="Huang E.J."/>
            <person name="Li L.F."/>
            <person name="Wei W."/>
            <person name="Gao Y.C."/>
            <person name="Liu J.Z."/>
            <person name="Shao H.Z."/>
            <person name="Wang X."/>
            <person name="Wang C.C."/>
            <person name="Yang T.C."/>
            <person name="Huo Q.B."/>
            <person name="Li W."/>
            <person name="Chen H.Y."/>
            <person name="Chen S.E."/>
            <person name="Zhou L.G."/>
            <person name="Ni X.B."/>
            <person name="Tian J.H."/>
            <person name="Sheng Y."/>
            <person name="Liu T."/>
            <person name="Pan Y.S."/>
            <person name="Xia L.Y."/>
            <person name="Li J."/>
            <person name="Zhao F."/>
            <person name="Cao W.C."/>
        </authorList>
    </citation>
    <scope>NUCLEOTIDE SEQUENCE [LARGE SCALE GENOMIC DNA]</scope>
    <source>
        <strain evidence="1">HaeL-2018</strain>
    </source>
</reference>
<keyword evidence="2" id="KW-1185">Reference proteome</keyword>
<proteinExistence type="predicted"/>
<dbReference type="VEuPathDB" id="VectorBase:HLOH_054161"/>
<evidence type="ECO:0000313" key="1">
    <source>
        <dbReference type="EMBL" id="KAH9365496.1"/>
    </source>
</evidence>
<gene>
    <name evidence="1" type="ORF">HPB48_016274</name>
</gene>
<comment type="caution">
    <text evidence="1">The sequence shown here is derived from an EMBL/GenBank/DDBJ whole genome shotgun (WGS) entry which is preliminary data.</text>
</comment>
<protein>
    <submittedName>
        <fullName evidence="1">Uncharacterized protein</fullName>
    </submittedName>
</protein>
<dbReference type="EMBL" id="JABSTR010000003">
    <property type="protein sequence ID" value="KAH9365496.1"/>
    <property type="molecule type" value="Genomic_DNA"/>
</dbReference>
<sequence>MIAALREEERDLHNLVQGIPREMERALAEVNARIAEKAALRKELQACLRGSRAELASTLMVMSTPSVLQTLLQGQDKIDRTFDTRVRTIMERQAMAGILPLQTGSLATPSTASVRTTDIHETHNKSFNCPGYRP</sequence>
<dbReference type="Proteomes" id="UP000821853">
    <property type="component" value="Unassembled WGS sequence"/>
</dbReference>
<dbReference type="AlphaFoldDB" id="A0A9J6FT52"/>
<organism evidence="1 2">
    <name type="scientific">Haemaphysalis longicornis</name>
    <name type="common">Bush tick</name>
    <dbReference type="NCBI Taxonomy" id="44386"/>
    <lineage>
        <taxon>Eukaryota</taxon>
        <taxon>Metazoa</taxon>
        <taxon>Ecdysozoa</taxon>
        <taxon>Arthropoda</taxon>
        <taxon>Chelicerata</taxon>
        <taxon>Arachnida</taxon>
        <taxon>Acari</taxon>
        <taxon>Parasitiformes</taxon>
        <taxon>Ixodida</taxon>
        <taxon>Ixodoidea</taxon>
        <taxon>Ixodidae</taxon>
        <taxon>Haemaphysalinae</taxon>
        <taxon>Haemaphysalis</taxon>
    </lineage>
</organism>